<dbReference type="EMBL" id="CM004468">
    <property type="protein sequence ID" value="OCT94765.1"/>
    <property type="molecule type" value="Genomic_DNA"/>
</dbReference>
<protein>
    <recommendedName>
        <fullName evidence="2">Neurochondrin</fullName>
    </recommendedName>
</protein>
<dbReference type="GO" id="GO:0048168">
    <property type="term" value="P:regulation of neuronal synaptic plasticity"/>
    <property type="evidence" value="ECO:0007669"/>
    <property type="project" value="TreeGrafter"/>
</dbReference>
<dbReference type="InterPro" id="IPR008709">
    <property type="entry name" value="Neurochondrin"/>
</dbReference>
<evidence type="ECO:0000313" key="4">
    <source>
        <dbReference type="Proteomes" id="UP000694892"/>
    </source>
</evidence>
<reference evidence="4" key="1">
    <citation type="journal article" date="2016" name="Nature">
        <title>Genome evolution in the allotetraploid frog Xenopus laevis.</title>
        <authorList>
            <person name="Session A.M."/>
            <person name="Uno Y."/>
            <person name="Kwon T."/>
            <person name="Chapman J.A."/>
            <person name="Toyoda A."/>
            <person name="Takahashi S."/>
            <person name="Fukui A."/>
            <person name="Hikosaka A."/>
            <person name="Suzuki A."/>
            <person name="Kondo M."/>
            <person name="van Heeringen S.J."/>
            <person name="Quigley I."/>
            <person name="Heinz S."/>
            <person name="Ogino H."/>
            <person name="Ochi H."/>
            <person name="Hellsten U."/>
            <person name="Lyons J.B."/>
            <person name="Simakov O."/>
            <person name="Putnam N."/>
            <person name="Stites J."/>
            <person name="Kuroki Y."/>
            <person name="Tanaka T."/>
            <person name="Michiue T."/>
            <person name="Watanabe M."/>
            <person name="Bogdanovic O."/>
            <person name="Lister R."/>
            <person name="Georgiou G."/>
            <person name="Paranjpe S.S."/>
            <person name="van Kruijsbergen I."/>
            <person name="Shu S."/>
            <person name="Carlson J."/>
            <person name="Kinoshita T."/>
            <person name="Ohta Y."/>
            <person name="Mawaribuchi S."/>
            <person name="Jenkins J."/>
            <person name="Grimwood J."/>
            <person name="Schmutz J."/>
            <person name="Mitros T."/>
            <person name="Mozaffari S.V."/>
            <person name="Suzuki Y."/>
            <person name="Haramoto Y."/>
            <person name="Yamamoto T.S."/>
            <person name="Takagi C."/>
            <person name="Heald R."/>
            <person name="Miller K."/>
            <person name="Haudenschild C."/>
            <person name="Kitzman J."/>
            <person name="Nakayama T."/>
            <person name="Izutsu Y."/>
            <person name="Robert J."/>
            <person name="Fortriede J."/>
            <person name="Burns K."/>
            <person name="Lotay V."/>
            <person name="Karimi K."/>
            <person name="Yasuoka Y."/>
            <person name="Dichmann D.S."/>
            <person name="Flajnik M.F."/>
            <person name="Houston D.W."/>
            <person name="Shendure J."/>
            <person name="DuPasquier L."/>
            <person name="Vize P.D."/>
            <person name="Zorn A.M."/>
            <person name="Ito M."/>
            <person name="Marcotte E.M."/>
            <person name="Wallingford J.B."/>
            <person name="Ito Y."/>
            <person name="Asashima M."/>
            <person name="Ueno N."/>
            <person name="Matsuda Y."/>
            <person name="Veenstra G.J."/>
            <person name="Fujiyama A."/>
            <person name="Harland R.M."/>
            <person name="Taira M."/>
            <person name="Rokhsar D.S."/>
        </authorList>
    </citation>
    <scope>NUCLEOTIDE SEQUENCE [LARGE SCALE GENOMIC DNA]</scope>
    <source>
        <strain evidence="4">J</strain>
    </source>
</reference>
<dbReference type="PANTHER" id="PTHR13109">
    <property type="entry name" value="NEUROCHONDRIN"/>
    <property type="match status" value="1"/>
</dbReference>
<evidence type="ECO:0000256" key="2">
    <source>
        <dbReference type="ARBA" id="ARBA00018324"/>
    </source>
</evidence>
<sequence length="286" mass="32137">MVEDAYQCLLGILASPQGRKNLQSHENKGERSRFLALIVNLACIEVRMALEEPEPLTSRLITACYSLVEIGIQACTKEEKYPKLQLMGVMQESCAAIIYYLQQCMEKHAQIDTITAVGWEKQEDPLLLASVRLFLLPALCPLSAEEAPRKVLISEGVPALMCDYFQQQWDVLFAEDEPEGMQSETELSLQTYCGVFRNLVVTEPTFVGQESCFVSLMKLLMQYIPILLTKEGHLGLMMSQKFSNSEVGRRTQSWFLVLSSGWLQDTLCLLDNVSPKSVDPDLVTAL</sequence>
<evidence type="ECO:0000256" key="1">
    <source>
        <dbReference type="ARBA" id="ARBA00006927"/>
    </source>
</evidence>
<dbReference type="Proteomes" id="UP000694892">
    <property type="component" value="Chromosome 2L"/>
</dbReference>
<dbReference type="GO" id="GO:0030425">
    <property type="term" value="C:dendrite"/>
    <property type="evidence" value="ECO:0007669"/>
    <property type="project" value="TreeGrafter"/>
</dbReference>
<dbReference type="GO" id="GO:0031175">
    <property type="term" value="P:neuron projection development"/>
    <property type="evidence" value="ECO:0007669"/>
    <property type="project" value="TreeGrafter"/>
</dbReference>
<proteinExistence type="inferred from homology"/>
<name>A0A974DNU5_XENLA</name>
<dbReference type="PANTHER" id="PTHR13109:SF7">
    <property type="entry name" value="NEUROCHONDRIN"/>
    <property type="match status" value="1"/>
</dbReference>
<dbReference type="AlphaFoldDB" id="A0A974DNU5"/>
<comment type="similarity">
    <text evidence="1">Belongs to the neurochondrin family.</text>
</comment>
<accession>A0A974DNU5</accession>
<organism evidence="3 4">
    <name type="scientific">Xenopus laevis</name>
    <name type="common">African clawed frog</name>
    <dbReference type="NCBI Taxonomy" id="8355"/>
    <lineage>
        <taxon>Eukaryota</taxon>
        <taxon>Metazoa</taxon>
        <taxon>Chordata</taxon>
        <taxon>Craniata</taxon>
        <taxon>Vertebrata</taxon>
        <taxon>Euteleostomi</taxon>
        <taxon>Amphibia</taxon>
        <taxon>Batrachia</taxon>
        <taxon>Anura</taxon>
        <taxon>Pipoidea</taxon>
        <taxon>Pipidae</taxon>
        <taxon>Xenopodinae</taxon>
        <taxon>Xenopus</taxon>
        <taxon>Xenopus</taxon>
    </lineage>
</organism>
<gene>
    <name evidence="3" type="ORF">XELAEV_18012455mg</name>
</gene>
<dbReference type="Pfam" id="PF05536">
    <property type="entry name" value="Neurochondrin"/>
    <property type="match status" value="2"/>
</dbReference>
<evidence type="ECO:0000313" key="3">
    <source>
        <dbReference type="EMBL" id="OCT94765.1"/>
    </source>
</evidence>